<protein>
    <recommendedName>
        <fullName evidence="2">Recombination endonuclease VII</fullName>
    </recommendedName>
</protein>
<dbReference type="EMBL" id="LAZR01045232">
    <property type="protein sequence ID" value="KKK99370.1"/>
    <property type="molecule type" value="Genomic_DNA"/>
</dbReference>
<sequence>MIIVKGGIMFKISMTKICKDCEKELSVHAFPEAPGNQDGYATRCRGCARLIREENKEELNRQNREWKQSKRGKVLCRDARRRYHLKHLYGLSVKQHEQMYVDQEGRCMICCETVLYDEIHTDHDHKTGEVRGLLCQRCNHMLGGARDNPSILRAAVEYLEGDK</sequence>
<dbReference type="InterPro" id="IPR038563">
    <property type="entry name" value="Endonuclease_7_sf"/>
</dbReference>
<evidence type="ECO:0008006" key="2">
    <source>
        <dbReference type="Google" id="ProtNLM"/>
    </source>
</evidence>
<name>A0A0F9AM82_9ZZZZ</name>
<dbReference type="Pfam" id="PF02945">
    <property type="entry name" value="Endonuclease_7"/>
    <property type="match status" value="1"/>
</dbReference>
<dbReference type="InterPro" id="IPR044925">
    <property type="entry name" value="His-Me_finger_sf"/>
</dbReference>
<comment type="caution">
    <text evidence="1">The sequence shown here is derived from an EMBL/GenBank/DDBJ whole genome shotgun (WGS) entry which is preliminary data.</text>
</comment>
<dbReference type="SUPFAM" id="SSF54060">
    <property type="entry name" value="His-Me finger endonucleases"/>
    <property type="match status" value="1"/>
</dbReference>
<reference evidence="1" key="1">
    <citation type="journal article" date="2015" name="Nature">
        <title>Complex archaea that bridge the gap between prokaryotes and eukaryotes.</title>
        <authorList>
            <person name="Spang A."/>
            <person name="Saw J.H."/>
            <person name="Jorgensen S.L."/>
            <person name="Zaremba-Niedzwiedzka K."/>
            <person name="Martijn J."/>
            <person name="Lind A.E."/>
            <person name="van Eijk R."/>
            <person name="Schleper C."/>
            <person name="Guy L."/>
            <person name="Ettema T.J."/>
        </authorList>
    </citation>
    <scope>NUCLEOTIDE SEQUENCE</scope>
</reference>
<proteinExistence type="predicted"/>
<dbReference type="Gene3D" id="3.40.1800.10">
    <property type="entry name" value="His-Me finger endonucleases"/>
    <property type="match status" value="1"/>
</dbReference>
<dbReference type="AlphaFoldDB" id="A0A0F9AM82"/>
<organism evidence="1">
    <name type="scientific">marine sediment metagenome</name>
    <dbReference type="NCBI Taxonomy" id="412755"/>
    <lineage>
        <taxon>unclassified sequences</taxon>
        <taxon>metagenomes</taxon>
        <taxon>ecological metagenomes</taxon>
    </lineage>
</organism>
<gene>
    <name evidence="1" type="ORF">LCGC14_2633440</name>
</gene>
<evidence type="ECO:0000313" key="1">
    <source>
        <dbReference type="EMBL" id="KKK99370.1"/>
    </source>
</evidence>
<accession>A0A0F9AM82</accession>
<dbReference type="InterPro" id="IPR004211">
    <property type="entry name" value="Endonuclease_7"/>
</dbReference>